<protein>
    <submittedName>
        <fullName evidence="2">Uroporphyrinogen decarboxylase family protein</fullName>
    </submittedName>
</protein>
<dbReference type="GO" id="GO:0004853">
    <property type="term" value="F:uroporphyrinogen decarboxylase activity"/>
    <property type="evidence" value="ECO:0007669"/>
    <property type="project" value="InterPro"/>
</dbReference>
<reference evidence="2" key="1">
    <citation type="submission" date="2020-08" db="EMBL/GenBank/DDBJ databases">
        <title>Genome public.</title>
        <authorList>
            <person name="Liu C."/>
            <person name="Sun Q."/>
        </authorList>
    </citation>
    <scope>NUCLEOTIDE SEQUENCE</scope>
    <source>
        <strain evidence="2">NSJ-32</strain>
    </source>
</reference>
<dbReference type="AlphaFoldDB" id="A0A926DTJ4"/>
<name>A0A926DTJ4_9FIRM</name>
<sequence length="333" mass="37244">MNGYERTVRFVKGEAVDRPPFMPLVIEWVSRTQGIAYPDFVYDPEIRAQAYERCVEQYDLDCVLPDADFYEQLEDFGAKPVYDGKGYSAAPIIEDVEDLSHLTLPEYSQGSRMGNRLEILRRVAAKEKGKRYIFGICIGPLTEFCNARTTEEAMCDLLSEEEAAQKAIDIFFENGMRFIEAQLEAGADGIQIVEPCCSLISPELYARLILPYHKKMVDRIQRDGGFARLHICGDTNGLIPYTLSTGTHILDVDSAVDMGKAAAQLGPQQVLCGNLDPTVDVLSGKPEDFGEKVRRIYQQTGNRTIMAAGCDVPPDTPEENVRAFYQACVNLER</sequence>
<dbReference type="PANTHER" id="PTHR47099:SF1">
    <property type="entry name" value="METHYLCOBAMIDE:COM METHYLTRANSFERASE MTBA"/>
    <property type="match status" value="1"/>
</dbReference>
<dbReference type="PANTHER" id="PTHR47099">
    <property type="entry name" value="METHYLCOBAMIDE:COM METHYLTRANSFERASE MTBA"/>
    <property type="match status" value="1"/>
</dbReference>
<evidence type="ECO:0000259" key="1">
    <source>
        <dbReference type="Pfam" id="PF01208"/>
    </source>
</evidence>
<dbReference type="InterPro" id="IPR000257">
    <property type="entry name" value="Uroporphyrinogen_deCOase"/>
</dbReference>
<comment type="caution">
    <text evidence="2">The sequence shown here is derived from an EMBL/GenBank/DDBJ whole genome shotgun (WGS) entry which is preliminary data.</text>
</comment>
<feature type="domain" description="Uroporphyrinogen decarboxylase (URO-D)" evidence="1">
    <location>
        <begin position="5"/>
        <end position="328"/>
    </location>
</feature>
<dbReference type="CDD" id="cd03465">
    <property type="entry name" value="URO-D_like"/>
    <property type="match status" value="1"/>
</dbReference>
<gene>
    <name evidence="2" type="ORF">H8730_12690</name>
</gene>
<dbReference type="EMBL" id="JACRSQ010000021">
    <property type="protein sequence ID" value="MBC8544396.1"/>
    <property type="molecule type" value="Genomic_DNA"/>
</dbReference>
<dbReference type="InterPro" id="IPR038071">
    <property type="entry name" value="UROD/MetE-like_sf"/>
</dbReference>
<accession>A0A926DTJ4</accession>
<dbReference type="SUPFAM" id="SSF51726">
    <property type="entry name" value="UROD/MetE-like"/>
    <property type="match status" value="1"/>
</dbReference>
<dbReference type="GO" id="GO:0006779">
    <property type="term" value="P:porphyrin-containing compound biosynthetic process"/>
    <property type="evidence" value="ECO:0007669"/>
    <property type="project" value="InterPro"/>
</dbReference>
<keyword evidence="3" id="KW-1185">Reference proteome</keyword>
<dbReference type="Gene3D" id="3.20.20.210">
    <property type="match status" value="1"/>
</dbReference>
<dbReference type="InterPro" id="IPR052024">
    <property type="entry name" value="Methanogen_methyltrans"/>
</dbReference>
<evidence type="ECO:0000313" key="3">
    <source>
        <dbReference type="Proteomes" id="UP000657006"/>
    </source>
</evidence>
<dbReference type="Pfam" id="PF01208">
    <property type="entry name" value="URO-D"/>
    <property type="match status" value="1"/>
</dbReference>
<evidence type="ECO:0000313" key="2">
    <source>
        <dbReference type="EMBL" id="MBC8544396.1"/>
    </source>
</evidence>
<organism evidence="2 3">
    <name type="scientific">Bianquea renquensis</name>
    <dbReference type="NCBI Taxonomy" id="2763661"/>
    <lineage>
        <taxon>Bacteria</taxon>
        <taxon>Bacillati</taxon>
        <taxon>Bacillota</taxon>
        <taxon>Clostridia</taxon>
        <taxon>Eubacteriales</taxon>
        <taxon>Bianqueaceae</taxon>
        <taxon>Bianquea</taxon>
    </lineage>
</organism>
<proteinExistence type="predicted"/>
<dbReference type="Proteomes" id="UP000657006">
    <property type="component" value="Unassembled WGS sequence"/>
</dbReference>
<dbReference type="RefSeq" id="WP_177715497.1">
    <property type="nucleotide sequence ID" value="NZ_JACRSQ010000021.1"/>
</dbReference>